<gene>
    <name evidence="2" type="ORF">DT99_36255</name>
</gene>
<evidence type="ECO:0000313" key="2">
    <source>
        <dbReference type="EMBL" id="KEA54722.1"/>
    </source>
</evidence>
<dbReference type="SUPFAM" id="SSF53850">
    <property type="entry name" value="Periplasmic binding protein-like II"/>
    <property type="match status" value="1"/>
</dbReference>
<dbReference type="EMBL" id="JJOA01000083">
    <property type="protein sequence ID" value="KEA54722.1"/>
    <property type="molecule type" value="Genomic_DNA"/>
</dbReference>
<evidence type="ECO:0000259" key="1">
    <source>
        <dbReference type="Pfam" id="PF03466"/>
    </source>
</evidence>
<comment type="caution">
    <text evidence="2">The sequence shown here is derived from an EMBL/GenBank/DDBJ whole genome shotgun (WGS) entry which is preliminary data.</text>
</comment>
<dbReference type="AlphaFoldDB" id="A0A071M206"/>
<organism evidence="2">
    <name type="scientific">Burkholderia cenocepacia</name>
    <dbReference type="NCBI Taxonomy" id="95486"/>
    <lineage>
        <taxon>Bacteria</taxon>
        <taxon>Pseudomonadati</taxon>
        <taxon>Pseudomonadota</taxon>
        <taxon>Betaproteobacteria</taxon>
        <taxon>Burkholderiales</taxon>
        <taxon>Burkholderiaceae</taxon>
        <taxon>Burkholderia</taxon>
        <taxon>Burkholderia cepacia complex</taxon>
    </lineage>
</organism>
<dbReference type="InterPro" id="IPR005119">
    <property type="entry name" value="LysR_subst-bd"/>
</dbReference>
<proteinExistence type="predicted"/>
<sequence>MTLRVVAETNALSVQKERVARGHGWTILPAVAVTQEIAQRTLSAAPLAPPGLRRPIVLAAPGSRQASAPVRCVVGVLLGCVKTTFEQGHWLDARWLG</sequence>
<dbReference type="Pfam" id="PF03466">
    <property type="entry name" value="LysR_substrate"/>
    <property type="match status" value="1"/>
</dbReference>
<accession>A0A071M206</accession>
<reference evidence="2" key="1">
    <citation type="submission" date="2014-04" db="EMBL/GenBank/DDBJ databases">
        <title>In planta biocontrol of soil-borne Fusarium wilt of banana through a plant endophytic bacterium, Burkholderia cenocepacia 869T2.</title>
        <authorList>
            <person name="Ho Y.-N."/>
            <person name="Chiang H.-M."/>
            <person name="Chao C.-P."/>
            <person name="Su C.-C."/>
            <person name="Hsu H.-F."/>
            <person name="Guo C.-T."/>
            <person name="Hsieh J.-L."/>
            <person name="Huang C.-C."/>
        </authorList>
    </citation>
    <scope>NUCLEOTIDE SEQUENCE [LARGE SCALE GENOMIC DNA]</scope>
    <source>
        <strain evidence="2">869T2</strain>
    </source>
</reference>
<feature type="domain" description="LysR substrate-binding" evidence="1">
    <location>
        <begin position="2"/>
        <end position="77"/>
    </location>
</feature>
<name>A0A071M206_9BURK</name>
<dbReference type="Gene3D" id="3.40.190.290">
    <property type="match status" value="1"/>
</dbReference>
<protein>
    <recommendedName>
        <fullName evidence="1">LysR substrate-binding domain-containing protein</fullName>
    </recommendedName>
</protein>